<name>A0AA40D022_9PEZI</name>
<gene>
    <name evidence="3" type="ORF">B0T16DRAFT_400210</name>
</gene>
<evidence type="ECO:0000313" key="3">
    <source>
        <dbReference type="EMBL" id="KAK0656782.1"/>
    </source>
</evidence>
<evidence type="ECO:0000256" key="1">
    <source>
        <dbReference type="SAM" id="MobiDB-lite"/>
    </source>
</evidence>
<evidence type="ECO:0000256" key="2">
    <source>
        <dbReference type="SAM" id="Phobius"/>
    </source>
</evidence>
<evidence type="ECO:0000313" key="4">
    <source>
        <dbReference type="Proteomes" id="UP001174936"/>
    </source>
</evidence>
<feature type="transmembrane region" description="Helical" evidence="2">
    <location>
        <begin position="70"/>
        <end position="92"/>
    </location>
</feature>
<proteinExistence type="predicted"/>
<accession>A0AA40D022</accession>
<reference evidence="3" key="1">
    <citation type="submission" date="2023-06" db="EMBL/GenBank/DDBJ databases">
        <title>Genome-scale phylogeny and comparative genomics of the fungal order Sordariales.</title>
        <authorList>
            <consortium name="Lawrence Berkeley National Laboratory"/>
            <person name="Hensen N."/>
            <person name="Bonometti L."/>
            <person name="Westerberg I."/>
            <person name="Brannstrom I.O."/>
            <person name="Guillou S."/>
            <person name="Cros-Aarteil S."/>
            <person name="Calhoun S."/>
            <person name="Haridas S."/>
            <person name="Kuo A."/>
            <person name="Mondo S."/>
            <person name="Pangilinan J."/>
            <person name="Riley R."/>
            <person name="Labutti K."/>
            <person name="Andreopoulos B."/>
            <person name="Lipzen A."/>
            <person name="Chen C."/>
            <person name="Yanf M."/>
            <person name="Daum C."/>
            <person name="Ng V."/>
            <person name="Clum A."/>
            <person name="Steindorff A."/>
            <person name="Ohm R."/>
            <person name="Martin F."/>
            <person name="Silar P."/>
            <person name="Natvig D."/>
            <person name="Lalanne C."/>
            <person name="Gautier V."/>
            <person name="Ament-Velasquez S.L."/>
            <person name="Kruys A."/>
            <person name="Hutchinson M.I."/>
            <person name="Powell A.J."/>
            <person name="Barry K."/>
            <person name="Miller A.N."/>
            <person name="Grigoriev I.V."/>
            <person name="Debuchy R."/>
            <person name="Gladieux P."/>
            <person name="Thoren M.H."/>
            <person name="Johannesson H."/>
        </authorList>
    </citation>
    <scope>NUCLEOTIDE SEQUENCE</scope>
    <source>
        <strain evidence="3">SMH2532-1</strain>
    </source>
</reference>
<organism evidence="3 4">
    <name type="scientific">Cercophora newfieldiana</name>
    <dbReference type="NCBI Taxonomy" id="92897"/>
    <lineage>
        <taxon>Eukaryota</taxon>
        <taxon>Fungi</taxon>
        <taxon>Dikarya</taxon>
        <taxon>Ascomycota</taxon>
        <taxon>Pezizomycotina</taxon>
        <taxon>Sordariomycetes</taxon>
        <taxon>Sordariomycetidae</taxon>
        <taxon>Sordariales</taxon>
        <taxon>Lasiosphaeriaceae</taxon>
        <taxon>Cercophora</taxon>
    </lineage>
</organism>
<keyword evidence="2" id="KW-1133">Transmembrane helix</keyword>
<dbReference type="EMBL" id="JAULSV010000001">
    <property type="protein sequence ID" value="KAK0656782.1"/>
    <property type="molecule type" value="Genomic_DNA"/>
</dbReference>
<feature type="region of interest" description="Disordered" evidence="1">
    <location>
        <begin position="150"/>
        <end position="175"/>
    </location>
</feature>
<evidence type="ECO:0008006" key="5">
    <source>
        <dbReference type="Google" id="ProtNLM"/>
    </source>
</evidence>
<protein>
    <recommendedName>
        <fullName evidence="5">MFS maltose permease</fullName>
    </recommendedName>
</protein>
<sequence>MRPRLLLLRRPAKRPAQALRTFIQSSVVLYSPRSRPQLPFLSVSSGARNPQRVRFMTTERKERLKYEIKLGIKYTSYIWIALGVLFIGSVAVSQEMLEREYPTPHEWSFLTRQRFRGGHCERDQTDPRRMTSWNRVMIWMKSTIERLENPEIDGDGLKDAPHDRPPGTKDISSKPESWRRGYYEAMMLLAKAAEHMDGWVVDKSRKMIFPPGMMVGPSNPRPKPLPLGVKGPRPKEEDCELAYETADDIYLRLIAMEGLTSRQRMDARLAYASWLEFKGATGPAGIIYQDALESALSQRPSLPAEPVDKKTWTLNDAAGPPSDNLITSLTAFAAFKARSGDISSALPIFVSILKARRNLPKPDTSLTESLSGISPDGSINIKLIKQIANIFKPPPYPAPPPDGANPPVRDAKEMCEEAALSLHIGEIMYASQPATREEGLGWTREAVDIAEEQLHKLGKLRKDRPARTTCRECMASGLDNWATMVAGLAKEEAAKKEAAKVQPKKSGWFGLWGEGEEEDLTRWVAEQKVIEERRRRSQDLIEELKPPANGLASLFTA</sequence>
<keyword evidence="2" id="KW-0812">Transmembrane</keyword>
<dbReference type="AlphaFoldDB" id="A0AA40D022"/>
<comment type="caution">
    <text evidence="3">The sequence shown here is derived from an EMBL/GenBank/DDBJ whole genome shotgun (WGS) entry which is preliminary data.</text>
</comment>
<keyword evidence="2" id="KW-0472">Membrane</keyword>
<keyword evidence="4" id="KW-1185">Reference proteome</keyword>
<dbReference type="Proteomes" id="UP001174936">
    <property type="component" value="Unassembled WGS sequence"/>
</dbReference>